<keyword evidence="4" id="KW-1185">Reference proteome</keyword>
<feature type="compositionally biased region" description="Low complexity" evidence="1">
    <location>
        <begin position="130"/>
        <end position="147"/>
    </location>
</feature>
<dbReference type="EMBL" id="JBHSGF010000001">
    <property type="protein sequence ID" value="MFC4553847.1"/>
    <property type="molecule type" value="Genomic_DNA"/>
</dbReference>
<evidence type="ECO:0000313" key="3">
    <source>
        <dbReference type="EMBL" id="MFC4553847.1"/>
    </source>
</evidence>
<keyword evidence="2" id="KW-1133">Transmembrane helix</keyword>
<keyword evidence="2" id="KW-0472">Membrane</keyword>
<gene>
    <name evidence="3" type="ORF">ACFO3F_01180</name>
</gene>
<evidence type="ECO:0000313" key="4">
    <source>
        <dbReference type="Proteomes" id="UP001595955"/>
    </source>
</evidence>
<feature type="region of interest" description="Disordered" evidence="1">
    <location>
        <begin position="274"/>
        <end position="296"/>
    </location>
</feature>
<accession>A0ABV9D4Z5</accession>
<keyword evidence="2" id="KW-0812">Transmembrane</keyword>
<evidence type="ECO:0000256" key="1">
    <source>
        <dbReference type="SAM" id="MobiDB-lite"/>
    </source>
</evidence>
<feature type="region of interest" description="Disordered" evidence="1">
    <location>
        <begin position="130"/>
        <end position="149"/>
    </location>
</feature>
<reference evidence="4" key="1">
    <citation type="journal article" date="2019" name="Int. J. Syst. Evol. Microbiol.">
        <title>The Global Catalogue of Microorganisms (GCM) 10K type strain sequencing project: providing services to taxonomists for standard genome sequencing and annotation.</title>
        <authorList>
            <consortium name="The Broad Institute Genomics Platform"/>
            <consortium name="The Broad Institute Genome Sequencing Center for Infectious Disease"/>
            <person name="Wu L."/>
            <person name="Ma J."/>
        </authorList>
    </citation>
    <scope>NUCLEOTIDE SEQUENCE [LARGE SCALE GENOMIC DNA]</scope>
    <source>
        <strain evidence="4">JCM 3369</strain>
    </source>
</reference>
<dbReference type="RefSeq" id="WP_122823081.1">
    <property type="nucleotide sequence ID" value="NZ_CP033325.1"/>
</dbReference>
<name>A0ABV9D4Z5_9MICO</name>
<proteinExistence type="predicted"/>
<comment type="caution">
    <text evidence="3">The sequence shown here is derived from an EMBL/GenBank/DDBJ whole genome shotgun (WGS) entry which is preliminary data.</text>
</comment>
<dbReference type="Proteomes" id="UP001595955">
    <property type="component" value="Unassembled WGS sequence"/>
</dbReference>
<feature type="transmembrane region" description="Helical" evidence="2">
    <location>
        <begin position="161"/>
        <end position="183"/>
    </location>
</feature>
<protein>
    <submittedName>
        <fullName evidence="3">Anti-sigma factor</fullName>
    </submittedName>
</protein>
<sequence>MPHIDDETLALRALGEHVTPDVAEHLATCDECRTELTALERVTHAGRYADRDLVAPPAAVWDRIADELGLEGLVDDGGVVVGGAVVDGGAVVGATAVVDDGAVVDGGAAPVAGPAAAPVAGRAAAPDAGRAAASRADAPSSAGGASVTPLPQVESRWRRRVVWVAAASFIAGVGGTALVQGVLDRPAEAPVVASAELDPLPGWEGAGTATVHEVDGRQVLTVELGQSDEAGYREVWLLDPEVQRLISLGILRGDEGEFELPPGLDLGEFPIVDISDEPYDGDPSHSGESIARGQLA</sequence>
<evidence type="ECO:0000256" key="2">
    <source>
        <dbReference type="SAM" id="Phobius"/>
    </source>
</evidence>
<organism evidence="3 4">
    <name type="scientific">Georgenia faecalis</name>
    <dbReference type="NCBI Taxonomy" id="2483799"/>
    <lineage>
        <taxon>Bacteria</taxon>
        <taxon>Bacillati</taxon>
        <taxon>Actinomycetota</taxon>
        <taxon>Actinomycetes</taxon>
        <taxon>Micrococcales</taxon>
        <taxon>Bogoriellaceae</taxon>
        <taxon>Georgenia</taxon>
    </lineage>
</organism>